<accession>A0A285NCV7</accession>
<keyword evidence="2" id="KW-1185">Reference proteome</keyword>
<protein>
    <submittedName>
        <fullName evidence="1">Uncharacterized protein</fullName>
    </submittedName>
</protein>
<dbReference type="EMBL" id="OBEL01000001">
    <property type="protein sequence ID" value="SNZ05756.1"/>
    <property type="molecule type" value="Genomic_DNA"/>
</dbReference>
<evidence type="ECO:0000313" key="1">
    <source>
        <dbReference type="EMBL" id="SNZ05756.1"/>
    </source>
</evidence>
<proteinExistence type="predicted"/>
<gene>
    <name evidence="1" type="ORF">SAMN06265368_0198</name>
</gene>
<name>A0A285NCV7_9HYPH</name>
<evidence type="ECO:0000313" key="2">
    <source>
        <dbReference type="Proteomes" id="UP000219439"/>
    </source>
</evidence>
<dbReference type="AlphaFoldDB" id="A0A285NCV7"/>
<sequence>MEFLPRADLLERNGYFGRFCRKWQENRYHPSFSTFRPDEMIVDDDGKSLVVDQEECDRLNAKMEEEYLAMLDQAFPDHILPSRMIERKITAEEESKDEKIAALSRGLFDIMNQLNWTQILLISLHPLSPFLEIGQDYEPFKQARLTLESQGMPHDFKGGIILERAEVVTYLPMLLIGVFVQAVPLAFAPSKDQGIFGAFSDCGMIHTFFSGLIEQRSFEGAATSADLIPEPV</sequence>
<dbReference type="Proteomes" id="UP000219439">
    <property type="component" value="Unassembled WGS sequence"/>
</dbReference>
<dbReference type="RefSeq" id="WP_097151548.1">
    <property type="nucleotide sequence ID" value="NZ_OBEL01000001.1"/>
</dbReference>
<organism evidence="1 2">
    <name type="scientific">Cohaesibacter gelatinilyticus</name>
    <dbReference type="NCBI Taxonomy" id="372072"/>
    <lineage>
        <taxon>Bacteria</taxon>
        <taxon>Pseudomonadati</taxon>
        <taxon>Pseudomonadota</taxon>
        <taxon>Alphaproteobacteria</taxon>
        <taxon>Hyphomicrobiales</taxon>
        <taxon>Cohaesibacteraceae</taxon>
    </lineage>
</organism>
<reference evidence="1 2" key="1">
    <citation type="submission" date="2017-09" db="EMBL/GenBank/DDBJ databases">
        <authorList>
            <person name="Ehlers B."/>
            <person name="Leendertz F.H."/>
        </authorList>
    </citation>
    <scope>NUCLEOTIDE SEQUENCE [LARGE SCALE GENOMIC DNA]</scope>
    <source>
        <strain evidence="1 2">DSM 18289</strain>
    </source>
</reference>